<dbReference type="GO" id="GO:0005975">
    <property type="term" value="P:carbohydrate metabolic process"/>
    <property type="evidence" value="ECO:0007669"/>
    <property type="project" value="InterPro"/>
</dbReference>
<feature type="compositionally biased region" description="Low complexity" evidence="1">
    <location>
        <begin position="156"/>
        <end position="173"/>
    </location>
</feature>
<dbReference type="Pfam" id="PF00232">
    <property type="entry name" value="Glyco_hydro_1"/>
    <property type="match status" value="1"/>
</dbReference>
<evidence type="ECO:0000313" key="2">
    <source>
        <dbReference type="EMBL" id="CAE0761282.1"/>
    </source>
</evidence>
<name>A0A7S4EYS3_CHRCT</name>
<feature type="region of interest" description="Disordered" evidence="1">
    <location>
        <begin position="140"/>
        <end position="220"/>
    </location>
</feature>
<dbReference type="Gene3D" id="3.20.20.80">
    <property type="entry name" value="Glycosidases"/>
    <property type="match status" value="1"/>
</dbReference>
<gene>
    <name evidence="2" type="ORF">PCAR00345_LOCUS13894</name>
</gene>
<organism evidence="2">
    <name type="scientific">Chrysotila carterae</name>
    <name type="common">Marine alga</name>
    <name type="synonym">Syracosphaera carterae</name>
    <dbReference type="NCBI Taxonomy" id="13221"/>
    <lineage>
        <taxon>Eukaryota</taxon>
        <taxon>Haptista</taxon>
        <taxon>Haptophyta</taxon>
        <taxon>Prymnesiophyceae</taxon>
        <taxon>Isochrysidales</taxon>
        <taxon>Isochrysidaceae</taxon>
        <taxon>Chrysotila</taxon>
    </lineage>
</organism>
<dbReference type="EMBL" id="HBIZ01021966">
    <property type="protein sequence ID" value="CAE0761282.1"/>
    <property type="molecule type" value="Transcribed_RNA"/>
</dbReference>
<dbReference type="GO" id="GO:0004553">
    <property type="term" value="F:hydrolase activity, hydrolyzing O-glycosyl compounds"/>
    <property type="evidence" value="ECO:0007669"/>
    <property type="project" value="InterPro"/>
</dbReference>
<dbReference type="InterPro" id="IPR001360">
    <property type="entry name" value="Glyco_hydro_1"/>
</dbReference>
<dbReference type="InterPro" id="IPR017853">
    <property type="entry name" value="GH"/>
</dbReference>
<feature type="compositionally biased region" description="Low complexity" evidence="1">
    <location>
        <begin position="140"/>
        <end position="149"/>
    </location>
</feature>
<reference evidence="2" key="1">
    <citation type="submission" date="2021-01" db="EMBL/GenBank/DDBJ databases">
        <authorList>
            <person name="Corre E."/>
            <person name="Pelletier E."/>
            <person name="Niang G."/>
            <person name="Scheremetjew M."/>
            <person name="Finn R."/>
            <person name="Kale V."/>
            <person name="Holt S."/>
            <person name="Cochrane G."/>
            <person name="Meng A."/>
            <person name="Brown T."/>
            <person name="Cohen L."/>
        </authorList>
    </citation>
    <scope>NUCLEOTIDE SEQUENCE</scope>
    <source>
        <strain evidence="2">CCMP645</strain>
    </source>
</reference>
<proteinExistence type="predicted"/>
<dbReference type="SUPFAM" id="SSF51445">
    <property type="entry name" value="(Trans)glycosidases"/>
    <property type="match status" value="1"/>
</dbReference>
<sequence>MDNFEWREGTTPRFGLVWVDYATMQRVPKGSAAFFARLAQRSSFSYSPSECNASASVIAQFQQEAQQLQQVLNASATKRSPAVLRNLALRTARLAVIAEMQVRYEAQQGEFELMRTWAEKAQKLKDGALRQQEQLRQLAAQARAQQQAQQEEEAEQPQQAEQSQSLQSSLDLDQSSDMDADLLASLPEISMDDGGGPIGGASSETAADEADAQGGSENVMQVDVTGAGFTVADS</sequence>
<evidence type="ECO:0000256" key="1">
    <source>
        <dbReference type="SAM" id="MobiDB-lite"/>
    </source>
</evidence>
<accession>A0A7S4EYS3</accession>
<dbReference type="AlphaFoldDB" id="A0A7S4EYS3"/>
<protein>
    <submittedName>
        <fullName evidence="2">Uncharacterized protein</fullName>
    </submittedName>
</protein>